<keyword evidence="1" id="KW-0456">Lyase</keyword>
<evidence type="ECO:0000256" key="1">
    <source>
        <dbReference type="ARBA" id="ARBA00023239"/>
    </source>
</evidence>
<organism evidence="3">
    <name type="scientific">hydrothermal vent metagenome</name>
    <dbReference type="NCBI Taxonomy" id="652676"/>
    <lineage>
        <taxon>unclassified sequences</taxon>
        <taxon>metagenomes</taxon>
        <taxon>ecological metagenomes</taxon>
    </lineage>
</organism>
<dbReference type="GO" id="GO:0016831">
    <property type="term" value="F:carboxy-lyase activity"/>
    <property type="evidence" value="ECO:0007669"/>
    <property type="project" value="InterPro"/>
</dbReference>
<dbReference type="InterPro" id="IPR006680">
    <property type="entry name" value="Amidohydro-rel"/>
</dbReference>
<evidence type="ECO:0000313" key="3">
    <source>
        <dbReference type="EMBL" id="VAW85151.1"/>
    </source>
</evidence>
<dbReference type="GO" id="GO:0016787">
    <property type="term" value="F:hydrolase activity"/>
    <property type="evidence" value="ECO:0007669"/>
    <property type="project" value="InterPro"/>
</dbReference>
<dbReference type="GO" id="GO:0019748">
    <property type="term" value="P:secondary metabolic process"/>
    <property type="evidence" value="ECO:0007669"/>
    <property type="project" value="TreeGrafter"/>
</dbReference>
<name>A0A3B0Z0F7_9ZZZZ</name>
<dbReference type="GO" id="GO:0005737">
    <property type="term" value="C:cytoplasm"/>
    <property type="evidence" value="ECO:0007669"/>
    <property type="project" value="TreeGrafter"/>
</dbReference>
<dbReference type="InterPro" id="IPR032466">
    <property type="entry name" value="Metal_Hydrolase"/>
</dbReference>
<dbReference type="EMBL" id="UOFO01000061">
    <property type="protein sequence ID" value="VAW85151.1"/>
    <property type="molecule type" value="Genomic_DNA"/>
</dbReference>
<reference evidence="3" key="1">
    <citation type="submission" date="2018-06" db="EMBL/GenBank/DDBJ databases">
        <authorList>
            <person name="Zhirakovskaya E."/>
        </authorList>
    </citation>
    <scope>NUCLEOTIDE SEQUENCE</scope>
</reference>
<feature type="domain" description="Amidohydrolase-related" evidence="2">
    <location>
        <begin position="61"/>
        <end position="343"/>
    </location>
</feature>
<protein>
    <recommendedName>
        <fullName evidence="2">Amidohydrolase-related domain-containing protein</fullName>
    </recommendedName>
</protein>
<accession>A0A3B0Z0F7</accession>
<proteinExistence type="predicted"/>
<dbReference type="SUPFAM" id="SSF51556">
    <property type="entry name" value="Metallo-dependent hydrolases"/>
    <property type="match status" value="1"/>
</dbReference>
<dbReference type="Gene3D" id="3.20.20.140">
    <property type="entry name" value="Metal-dependent hydrolases"/>
    <property type="match status" value="1"/>
</dbReference>
<dbReference type="AlphaFoldDB" id="A0A3B0Z0F7"/>
<gene>
    <name evidence="3" type="ORF">MNBD_GAMMA16-1515</name>
</gene>
<dbReference type="Pfam" id="PF04909">
    <property type="entry name" value="Amidohydro_2"/>
    <property type="match status" value="1"/>
</dbReference>
<dbReference type="PANTHER" id="PTHR21240:SF28">
    <property type="entry name" value="ISO-OROTATE DECARBOXYLASE (EUROFUNG)"/>
    <property type="match status" value="1"/>
</dbReference>
<dbReference type="InterPro" id="IPR032465">
    <property type="entry name" value="ACMSD"/>
</dbReference>
<dbReference type="PANTHER" id="PTHR21240">
    <property type="entry name" value="2-AMINO-3-CARBOXYLMUCONATE-6-SEMIALDEHYDE DECARBOXYLASE"/>
    <property type="match status" value="1"/>
</dbReference>
<sequence>MKRRHFLTLGAMSLVGAAGCRFWPDEGFVNPCYVDRLPEALKQHDEVQQAWEGIDATQVWDCHCHLVGVGDNDSGVWVNPKMQSVFNPVQYTQFRFYLNAACANSKNNVDNTYVKRISALLDDFPDGYKAMLLAFDYHHDKQGSREIERSTFYTPNDYAEKTARQNSNQFEWIASIHPLRPDAIEALERAVQRGARAIKWLPQAMRIDPSSAKCDAFYSALIKHNMPLLSHAGHEHAVDAADLQALGNPLLLRRPLEQGVKVIVAHCASTGSSLDLDAGKSATEVSNISLFARMMNEVQYQDVLYGDISALTQVNRSRETIEAIFKHPEWHERLLYGSDYPLPGVMPLFSPETMVAYQFLQPEQAQILSQIRQYNPILFDFLLKRMMSVGGQKLEASVFHTRPHFSQERAKIPQ</sequence>
<evidence type="ECO:0000259" key="2">
    <source>
        <dbReference type="Pfam" id="PF04909"/>
    </source>
</evidence>
<dbReference type="PROSITE" id="PS51257">
    <property type="entry name" value="PROKAR_LIPOPROTEIN"/>
    <property type="match status" value="1"/>
</dbReference>